<dbReference type="CDD" id="cd20452">
    <property type="entry name" value="Tudor_dPCL-like"/>
    <property type="match status" value="1"/>
</dbReference>
<keyword evidence="7" id="KW-0539">Nucleus</keyword>
<proteinExistence type="predicted"/>
<evidence type="ECO:0000256" key="4">
    <source>
        <dbReference type="ARBA" id="ARBA00022771"/>
    </source>
</evidence>
<evidence type="ECO:0000256" key="5">
    <source>
        <dbReference type="ARBA" id="ARBA00022833"/>
    </source>
</evidence>
<dbReference type="InterPro" id="IPR013083">
    <property type="entry name" value="Znf_RING/FYVE/PHD"/>
</dbReference>
<evidence type="ECO:0000256" key="2">
    <source>
        <dbReference type="ARBA" id="ARBA00022723"/>
    </source>
</evidence>
<dbReference type="GO" id="GO:0003677">
    <property type="term" value="F:DNA binding"/>
    <property type="evidence" value="ECO:0007669"/>
    <property type="project" value="TreeGrafter"/>
</dbReference>
<feature type="compositionally biased region" description="Low complexity" evidence="9">
    <location>
        <begin position="505"/>
        <end position="523"/>
    </location>
</feature>
<evidence type="ECO:0000256" key="8">
    <source>
        <dbReference type="PROSITE-ProRule" id="PRU00146"/>
    </source>
</evidence>
<name>A0A1B6CAA1_9HEMI</name>
<evidence type="ECO:0000256" key="6">
    <source>
        <dbReference type="ARBA" id="ARBA00022853"/>
    </source>
</evidence>
<dbReference type="InterPro" id="IPR019787">
    <property type="entry name" value="Znf_PHD-finger"/>
</dbReference>
<keyword evidence="2" id="KW-0479">Metal-binding</keyword>
<dbReference type="PANTHER" id="PTHR12628">
    <property type="entry name" value="POLYCOMB-LIKE TRANSCRIPTION FACTOR"/>
    <property type="match status" value="1"/>
</dbReference>
<dbReference type="GO" id="GO:0045814">
    <property type="term" value="P:negative regulation of gene expression, epigenetic"/>
    <property type="evidence" value="ECO:0007669"/>
    <property type="project" value="TreeGrafter"/>
</dbReference>
<evidence type="ECO:0000256" key="1">
    <source>
        <dbReference type="ARBA" id="ARBA00004123"/>
    </source>
</evidence>
<dbReference type="PROSITE" id="PS50016">
    <property type="entry name" value="ZF_PHD_2"/>
    <property type="match status" value="1"/>
</dbReference>
<dbReference type="SUPFAM" id="SSF57903">
    <property type="entry name" value="FYVE/PHD zinc finger"/>
    <property type="match status" value="2"/>
</dbReference>
<keyword evidence="5" id="KW-0862">Zinc</keyword>
<dbReference type="Pfam" id="PF14061">
    <property type="entry name" value="Mtf2_C"/>
    <property type="match status" value="1"/>
</dbReference>
<organism evidence="11">
    <name type="scientific">Clastoptera arizonana</name>
    <name type="common">Arizona spittle bug</name>
    <dbReference type="NCBI Taxonomy" id="38151"/>
    <lineage>
        <taxon>Eukaryota</taxon>
        <taxon>Metazoa</taxon>
        <taxon>Ecdysozoa</taxon>
        <taxon>Arthropoda</taxon>
        <taxon>Hexapoda</taxon>
        <taxon>Insecta</taxon>
        <taxon>Pterygota</taxon>
        <taxon>Neoptera</taxon>
        <taxon>Paraneoptera</taxon>
        <taxon>Hemiptera</taxon>
        <taxon>Auchenorrhyncha</taxon>
        <taxon>Cercopoidea</taxon>
        <taxon>Clastopteridae</taxon>
        <taxon>Clastoptera</taxon>
    </lineage>
</organism>
<feature type="region of interest" description="Disordered" evidence="9">
    <location>
        <begin position="1"/>
        <end position="26"/>
    </location>
</feature>
<dbReference type="InterPro" id="IPR019786">
    <property type="entry name" value="Zinc_finger_PHD-type_CS"/>
</dbReference>
<dbReference type="EMBL" id="GEDC01002346">
    <property type="protein sequence ID" value="JAS34952.1"/>
    <property type="molecule type" value="Transcribed_RNA"/>
</dbReference>
<evidence type="ECO:0000256" key="7">
    <source>
        <dbReference type="ARBA" id="ARBA00023242"/>
    </source>
</evidence>
<evidence type="ECO:0000259" key="10">
    <source>
        <dbReference type="PROSITE" id="PS50016"/>
    </source>
</evidence>
<evidence type="ECO:0000313" key="12">
    <source>
        <dbReference type="EMBL" id="JAS34952.1"/>
    </source>
</evidence>
<keyword evidence="4 8" id="KW-0863">Zinc-finger</keyword>
<dbReference type="GO" id="GO:0005634">
    <property type="term" value="C:nucleus"/>
    <property type="evidence" value="ECO:0007669"/>
    <property type="project" value="UniProtKB-SubCell"/>
</dbReference>
<dbReference type="InterPro" id="IPR001965">
    <property type="entry name" value="Znf_PHD"/>
</dbReference>
<dbReference type="PANTHER" id="PTHR12628:SF21">
    <property type="entry name" value="PHD-TYPE DOMAIN-CONTAINING PROTEIN"/>
    <property type="match status" value="1"/>
</dbReference>
<sequence>MSGVSRKRGQEKEIESTAVPDSTTKDRSFCSGDEVLVQRKDGNFYLGTVVQVELIQEQCLIKFGDNTDQWSSFKNLTKLNVRFDTMCVICKKSQPKKDNAVIVCDRCARGYHQLCHQPTIATGISCWHCRRCEDKPTKPLRPIRKAAPPPPPAPTVVEKPKNQLPYDLDSLVWDIHHRVNSEHKYCYCGKPGEWFIKMLQCGRCRQWFHEKCLRCLQYPLHLGDRFYIFLCSLCNGGSEFVRRFEMKWVDLVHLAIFNLTVYNGKKYHEVDSDIVQYINSNWLTFQLPPKIQNTSIQERRDIIMYILTNNRNRFKCGREIKKRATIWGLHIRIPPLAPMFVLPSSPKITDAVLRSKWSSNKRLKFLPPLSPRRIETNVFSPPNGELPTGPGPYLEPPPGIRILHIDTRPLLFPKGMSPTGHKVCIKSSFPCFPESRAQIERRIRAQGLENQRLRNFRARKARKLLKNAIATSQKMTQELPLTPPSSISAPDTPQPTPASGLPQASTSADTSGDDTSSSRTLDSFIPPPKDFEGKNNPFSSVSELLGNSPPTGPMITLPLPLTPVITQPVLRPTKRRLSEKDIRVNRNGEVKRRRIRRQCTISKNADIIVPSASWNSAKSLRSMYNPTSSNSSLDITLNNRRLRKPKQKTNISITPTSSPIKQTPTISLDDLKTSVNIYFGAANRIASGEKFNIRAKRISPRGRTQYLIEWDSTAT</sequence>
<dbReference type="GO" id="GO:0008270">
    <property type="term" value="F:zinc ion binding"/>
    <property type="evidence" value="ECO:0007669"/>
    <property type="project" value="UniProtKB-KW"/>
</dbReference>
<dbReference type="AlphaFoldDB" id="A0A1B6CAA1"/>
<dbReference type="Gene3D" id="3.30.40.10">
    <property type="entry name" value="Zinc/RING finger domain, C3HC4 (zinc finger)"/>
    <property type="match status" value="1"/>
</dbReference>
<accession>A0A1B6CAA1</accession>
<protein>
    <recommendedName>
        <fullName evidence="10">PHD-type domain-containing protein</fullName>
    </recommendedName>
</protein>
<keyword evidence="3" id="KW-0677">Repeat</keyword>
<dbReference type="GO" id="GO:0003682">
    <property type="term" value="F:chromatin binding"/>
    <property type="evidence" value="ECO:0007669"/>
    <property type="project" value="TreeGrafter"/>
</dbReference>
<dbReference type="Gene3D" id="2.30.30.140">
    <property type="match status" value="1"/>
</dbReference>
<dbReference type="PROSITE" id="PS01359">
    <property type="entry name" value="ZF_PHD_1"/>
    <property type="match status" value="2"/>
</dbReference>
<reference evidence="11" key="1">
    <citation type="submission" date="2015-12" db="EMBL/GenBank/DDBJ databases">
        <title>De novo transcriptome assembly of four potential Pierce s Disease insect vectors from Arizona vineyards.</title>
        <authorList>
            <person name="Tassone E.E."/>
        </authorList>
    </citation>
    <scope>NUCLEOTIDE SEQUENCE</scope>
</reference>
<evidence type="ECO:0000256" key="3">
    <source>
        <dbReference type="ARBA" id="ARBA00022737"/>
    </source>
</evidence>
<dbReference type="SMART" id="SM00249">
    <property type="entry name" value="PHD"/>
    <property type="match status" value="2"/>
</dbReference>
<dbReference type="CDD" id="cd15503">
    <property type="entry name" value="PHD2_MTF2_PHF19_like"/>
    <property type="match status" value="1"/>
</dbReference>
<dbReference type="FunFam" id="3.90.980.20:FF:000001">
    <property type="entry name" value="metal-response element-binding transcription factor 2 isoform X1"/>
    <property type="match status" value="1"/>
</dbReference>
<comment type="subcellular location">
    <subcellularLocation>
        <location evidence="1">Nucleus</location>
    </subcellularLocation>
</comment>
<feature type="domain" description="PHD-type" evidence="10">
    <location>
        <begin position="84"/>
        <end position="135"/>
    </location>
</feature>
<dbReference type="EMBL" id="GEDC01026905">
    <property type="protein sequence ID" value="JAS10393.1"/>
    <property type="molecule type" value="Transcribed_RNA"/>
</dbReference>
<feature type="region of interest" description="Disordered" evidence="9">
    <location>
        <begin position="471"/>
        <end position="549"/>
    </location>
</feature>
<evidence type="ECO:0000313" key="11">
    <source>
        <dbReference type="EMBL" id="JAS10393.1"/>
    </source>
</evidence>
<evidence type="ECO:0000256" key="9">
    <source>
        <dbReference type="SAM" id="MobiDB-lite"/>
    </source>
</evidence>
<dbReference type="Gene3D" id="3.90.980.20">
    <property type="match status" value="1"/>
</dbReference>
<dbReference type="InterPro" id="IPR025894">
    <property type="entry name" value="Mtf2_C_dom"/>
</dbReference>
<keyword evidence="6" id="KW-0156">Chromatin regulator</keyword>
<gene>
    <name evidence="12" type="ORF">g.18996</name>
    <name evidence="11" type="ORF">g.19002</name>
</gene>
<dbReference type="InterPro" id="IPR011011">
    <property type="entry name" value="Znf_FYVE_PHD"/>
</dbReference>
<dbReference type="Pfam" id="PF00628">
    <property type="entry name" value="PHD"/>
    <property type="match status" value="1"/>
</dbReference>